<dbReference type="InterPro" id="IPR052173">
    <property type="entry name" value="Beta-lactam_resp_regulator"/>
</dbReference>
<feature type="transmembrane region" description="Helical" evidence="1">
    <location>
        <begin position="6"/>
        <end position="22"/>
    </location>
</feature>
<dbReference type="Gene3D" id="3.30.1150.10">
    <property type="match status" value="1"/>
</dbReference>
<dbReference type="OrthoDB" id="1522859at2"/>
<feature type="transmembrane region" description="Helical" evidence="1">
    <location>
        <begin position="34"/>
        <end position="52"/>
    </location>
</feature>
<feature type="domain" description="Peptidase M56" evidence="3">
    <location>
        <begin position="150"/>
        <end position="259"/>
    </location>
</feature>
<feature type="domain" description="TonB C-terminal" evidence="2">
    <location>
        <begin position="472"/>
        <end position="532"/>
    </location>
</feature>
<dbReference type="CDD" id="cd07341">
    <property type="entry name" value="M56_BlaR1_MecR1_like"/>
    <property type="match status" value="1"/>
</dbReference>
<protein>
    <submittedName>
        <fullName evidence="4">BlaR1 peptidase M56 family protein</fullName>
    </submittedName>
</protein>
<comment type="caution">
    <text evidence="4">The sequence shown here is derived from an EMBL/GenBank/DDBJ whole genome shotgun (WGS) entry which is preliminary data.</text>
</comment>
<feature type="transmembrane region" description="Helical" evidence="1">
    <location>
        <begin position="269"/>
        <end position="287"/>
    </location>
</feature>
<dbReference type="EMBL" id="QFRI01000001">
    <property type="protein sequence ID" value="PWH83555.1"/>
    <property type="molecule type" value="Genomic_DNA"/>
</dbReference>
<keyword evidence="1" id="KW-0812">Transmembrane</keyword>
<dbReference type="PANTHER" id="PTHR34978">
    <property type="entry name" value="POSSIBLE SENSOR-TRANSDUCER PROTEIN BLAR"/>
    <property type="match status" value="1"/>
</dbReference>
<reference evidence="5" key="2">
    <citation type="submission" date="2018-05" db="EMBL/GenBank/DDBJ databases">
        <title>Algibacter marinivivus sp. nov., isolated from sample around a algae.</title>
        <authorList>
            <person name="Lu D."/>
        </authorList>
    </citation>
    <scope>NUCLEOTIDE SEQUENCE [LARGE SCALE GENOMIC DNA]</scope>
    <source>
        <strain evidence="5">ZY111</strain>
    </source>
</reference>
<sequence length="540" mass="62482">MLYYIIQIVAFQVFFLIVYDLFLQKETFFNVNRAYLLGTAILSLILPVIKISSLRDIISQEYVVNLPEVFIGSSQVLSGNAVELNQMLVNQNSIWSWELFLYFGTGLALMLFIIKLSKILRLLYKSPKQKKGNLFIVSLLNSSAAFSFLNCIFLGTELKKEERESVLKHEMIHVEQKHTLDLLFFELMRILFWFNPLVYMYQNRMMSLHEFIADDQAVKTQSKNQYYQNLLSQVFETKNISFINPFFKKSLIKKRIIMLQKSKSKQIKLFKYALLIPMVFGMLVYTSCIEAKNNKETSYNIEKEVEKETPLIEKIKAIKKQIEIQGNLNDNEEKGLKLLSAIVKGENFDPDLVKEVTNYTSQKTDSELVKKICIVFEQIQVQGHINDDEEKELKKLLVLTSDDGFDDPFFADIIKYIDIPFGVIDQVPLFPGCEDMPADKQKKCMAMNVSKHVNTNFNVKLANELKLTGRQRINVIFKINTEGDIVDVRSRAPHPELEKEAIRVIKTLPKFTPGEHKGKKVNVPYSLPIIFAIEENKSKE</sequence>
<dbReference type="Pfam" id="PF03544">
    <property type="entry name" value="TonB_C"/>
    <property type="match status" value="1"/>
</dbReference>
<evidence type="ECO:0000313" key="5">
    <source>
        <dbReference type="Proteomes" id="UP000245375"/>
    </source>
</evidence>
<accession>A0A2U2X6Y0</accession>
<dbReference type="RefSeq" id="WP_109351565.1">
    <property type="nucleotide sequence ID" value="NZ_QFRI01000001.1"/>
</dbReference>
<reference evidence="5" key="3">
    <citation type="submission" date="2018-05" db="EMBL/GenBank/DDBJ databases">
        <authorList>
            <person name="Lu D."/>
        </authorList>
    </citation>
    <scope>NUCLEOTIDE SEQUENCE [LARGE SCALE GENOMIC DNA]</scope>
    <source>
        <strain evidence="5">ZY111</strain>
    </source>
</reference>
<evidence type="ECO:0000259" key="3">
    <source>
        <dbReference type="Pfam" id="PF05569"/>
    </source>
</evidence>
<evidence type="ECO:0000256" key="1">
    <source>
        <dbReference type="SAM" id="Phobius"/>
    </source>
</evidence>
<evidence type="ECO:0000313" key="4">
    <source>
        <dbReference type="EMBL" id="PWH83555.1"/>
    </source>
</evidence>
<dbReference type="Proteomes" id="UP000245375">
    <property type="component" value="Unassembled WGS sequence"/>
</dbReference>
<keyword evidence="5" id="KW-1185">Reference proteome</keyword>
<proteinExistence type="predicted"/>
<dbReference type="SUPFAM" id="SSF74653">
    <property type="entry name" value="TolA/TonB C-terminal domain"/>
    <property type="match status" value="1"/>
</dbReference>
<feature type="transmembrane region" description="Helical" evidence="1">
    <location>
        <begin position="182"/>
        <end position="201"/>
    </location>
</feature>
<dbReference type="InterPro" id="IPR008756">
    <property type="entry name" value="Peptidase_M56"/>
</dbReference>
<name>A0A2U2X6Y0_9FLAO</name>
<reference evidence="4 5" key="1">
    <citation type="submission" date="2018-05" db="EMBL/GenBank/DDBJ databases">
        <title>Algibacter marinivivus sp. nov., isolated from sample around a algae.</title>
        <authorList>
            <person name="Zhong X."/>
        </authorList>
    </citation>
    <scope>NUCLEOTIDE SEQUENCE [LARGE SCALE GENOMIC DNA]</scope>
    <source>
        <strain evidence="4 5">ZY111</strain>
    </source>
</reference>
<keyword evidence="1" id="KW-0472">Membrane</keyword>
<dbReference type="InterPro" id="IPR037682">
    <property type="entry name" value="TonB_C"/>
</dbReference>
<gene>
    <name evidence="4" type="ORF">DIS18_03095</name>
</gene>
<feature type="transmembrane region" description="Helical" evidence="1">
    <location>
        <begin position="94"/>
        <end position="114"/>
    </location>
</feature>
<feature type="transmembrane region" description="Helical" evidence="1">
    <location>
        <begin position="134"/>
        <end position="155"/>
    </location>
</feature>
<dbReference type="PANTHER" id="PTHR34978:SF3">
    <property type="entry name" value="SLR0241 PROTEIN"/>
    <property type="match status" value="1"/>
</dbReference>
<dbReference type="AlphaFoldDB" id="A0A2U2X6Y0"/>
<dbReference type="GO" id="GO:0055085">
    <property type="term" value="P:transmembrane transport"/>
    <property type="evidence" value="ECO:0007669"/>
    <property type="project" value="InterPro"/>
</dbReference>
<keyword evidence="1" id="KW-1133">Transmembrane helix</keyword>
<organism evidence="4 5">
    <name type="scientific">Algibacter marinivivus</name>
    <dbReference type="NCBI Taxonomy" id="2100723"/>
    <lineage>
        <taxon>Bacteria</taxon>
        <taxon>Pseudomonadati</taxon>
        <taxon>Bacteroidota</taxon>
        <taxon>Flavobacteriia</taxon>
        <taxon>Flavobacteriales</taxon>
        <taxon>Flavobacteriaceae</taxon>
        <taxon>Algibacter</taxon>
    </lineage>
</organism>
<evidence type="ECO:0000259" key="2">
    <source>
        <dbReference type="Pfam" id="PF03544"/>
    </source>
</evidence>
<dbReference type="Pfam" id="PF05569">
    <property type="entry name" value="Peptidase_M56"/>
    <property type="match status" value="1"/>
</dbReference>